<dbReference type="VEuPathDB" id="FungiDB:ACLA_047290"/>
<dbReference type="PANTHER" id="PTHR43016:SF13">
    <property type="entry name" value="PRESEQUENCE PROTEASE, MITOCHONDRIAL"/>
    <property type="match status" value="1"/>
</dbReference>
<evidence type="ECO:0000313" key="17">
    <source>
        <dbReference type="Proteomes" id="UP000006701"/>
    </source>
</evidence>
<dbReference type="SMART" id="SM01264">
    <property type="entry name" value="M16C_associated"/>
    <property type="match status" value="1"/>
</dbReference>
<dbReference type="FunFam" id="3.30.830.10:FF:000011">
    <property type="entry name" value="Presequence protease, mitochondrial"/>
    <property type="match status" value="1"/>
</dbReference>
<dbReference type="KEGG" id="act:ACLA_047290"/>
<evidence type="ECO:0000256" key="9">
    <source>
        <dbReference type="ARBA" id="ARBA00022801"/>
    </source>
</evidence>
<keyword evidence="10" id="KW-0862">Zinc</keyword>
<comment type="cofactor">
    <cofactor evidence="1">
        <name>Zn(2+)</name>
        <dbReference type="ChEBI" id="CHEBI:29105"/>
    </cofactor>
</comment>
<evidence type="ECO:0000256" key="10">
    <source>
        <dbReference type="ARBA" id="ARBA00022833"/>
    </source>
</evidence>
<comment type="similarity">
    <text evidence="4">Belongs to the peptidase M16 family. PreP subfamily.</text>
</comment>
<dbReference type="GO" id="GO:0008270">
    <property type="term" value="F:zinc ion binding"/>
    <property type="evidence" value="ECO:0007669"/>
    <property type="project" value="EnsemblFungi"/>
</dbReference>
<feature type="domain" description="Peptidase M16C associated" evidence="15">
    <location>
        <begin position="521"/>
        <end position="779"/>
    </location>
</feature>
<dbReference type="Pfam" id="PF08367">
    <property type="entry name" value="M16C_assoc"/>
    <property type="match status" value="1"/>
</dbReference>
<dbReference type="InterPro" id="IPR011765">
    <property type="entry name" value="Pept_M16_N"/>
</dbReference>
<dbReference type="STRING" id="344612.A1CHA5"/>
<dbReference type="Proteomes" id="UP000006701">
    <property type="component" value="Unassembled WGS sequence"/>
</dbReference>
<sequence length="1063" mass="118150">MLRSSLGAGKCRVPVARQPLCGRLLRTTNILAPWNQCRRAASTLTSLDNFPNIGEKLHGFTVQEKKHIPELHLTAVRLKHDKTDADYLHVAREDKNNVFGIGFKTNPPDATGVPHILEHTTLCGSEKYPIRDPFFKMLPRSLSNFMNAFTSSDHTTYPFATTNQQDFQNLLSVYLDATLHPLLKEEDFRQEGWRLGPEDTRAILAQGEQTEGSLRPEDVVFKGVVYNEMKGQISDANYLYYIKYRESILPALNNSGGDPQYITDLTHQQLVDFSRRNYHPSNAKILTYGDMPLGGHLKQIGEVLDGFERGQTDRDVKLPLDLSRGPVNVTVPGPIDTFASEDKQVKTSTSWYMGDSTDVVETFSVGILSSLLLDGYGSPMYRALIESGLGSSFTPNTGLDSSGKVPIFSIGLTGVSEQDAPTVKTTVQKVFQESLAAGFSDEKVQGFLHQLELALRHKTANFGIGVMEKTLSSWFNGSNPMKELSWNEVIDEFKQRYEQGNYLESLMQKYLLNDNYMTFTMVGTPTYNKDLDQQEAVRKEEKLSQLVEHHGSVDKAISTLLEEELQLLKIQEEAQHADLSCLPTLRVEDISREKERKPVRESKVDETDVVWREAPTNGLTYFQALNAFEDLPDDLRLLMPLFNDCIMRLGTANKSMEQWEDLIKLKTGGITTSTLHTSSPTQLGKFREGLQFSGYALDKNIPDMLQILTTLVTETDFSSPHAPGMIQELLRLTTNGALDAVAGSGHRYALNAAAAGLARSFWVQEQQSGLAQLQATANLLRDAESSPERLAELIEKLRLIQSFAISRGSGFRVRVVCEASSASQNESVLQRWLAGLPRTRSPTSPLDSSAMNSVASRVFYDLPYKVYYSGLAMQTVPFISPSSAPLSVLSQLLTHKYLHPEIREKGGAYGAGASNGPVKGFFAFTSYRDPNPMNTLKVFQNSGIFARDRAWSDRELAEAKLGIFQGLDAPMSVDEEGARYFISGVTHEMDQRWREQVLDVTAKDVNEVAQKFLVEGSRQSICLLGEKKDWAVTDGWDVKKLSMNAVDGAAVDPMSQDGAAASA</sequence>
<dbReference type="SUPFAM" id="SSF63411">
    <property type="entry name" value="LuxS/MPP-like metallohydrolase"/>
    <property type="match status" value="4"/>
</dbReference>
<dbReference type="eggNOG" id="KOG2019">
    <property type="taxonomic scope" value="Eukaryota"/>
</dbReference>
<dbReference type="GO" id="GO:0005758">
    <property type="term" value="C:mitochondrial intermembrane space"/>
    <property type="evidence" value="ECO:0007669"/>
    <property type="project" value="UniProtKB-SubCell"/>
</dbReference>
<dbReference type="GO" id="GO:0005759">
    <property type="term" value="C:mitochondrial matrix"/>
    <property type="evidence" value="ECO:0007669"/>
    <property type="project" value="UniProtKB-SubCell"/>
</dbReference>
<keyword evidence="11 16" id="KW-0482">Metalloprotease</keyword>
<dbReference type="Pfam" id="PF05193">
    <property type="entry name" value="Peptidase_M16_C"/>
    <property type="match status" value="1"/>
</dbReference>
<evidence type="ECO:0000256" key="7">
    <source>
        <dbReference type="ARBA" id="ARBA00022670"/>
    </source>
</evidence>
<evidence type="ECO:0000256" key="11">
    <source>
        <dbReference type="ARBA" id="ARBA00023049"/>
    </source>
</evidence>
<keyword evidence="9" id="KW-0378">Hydrolase</keyword>
<dbReference type="GeneID" id="4704276"/>
<dbReference type="FunFam" id="3.30.830.10:FF:000020">
    <property type="entry name" value="Mitochondrial presequence protease"/>
    <property type="match status" value="1"/>
</dbReference>
<comment type="subcellular location">
    <subcellularLocation>
        <location evidence="3">Mitochondrion intermembrane space</location>
    </subcellularLocation>
    <subcellularLocation>
        <location evidence="2">Mitochondrion matrix</location>
    </subcellularLocation>
</comment>
<evidence type="ECO:0000256" key="5">
    <source>
        <dbReference type="ARBA" id="ARBA00011853"/>
    </source>
</evidence>
<keyword evidence="8" id="KW-0479">Metal-binding</keyword>
<keyword evidence="7" id="KW-0645">Protease</keyword>
<evidence type="ECO:0000256" key="3">
    <source>
        <dbReference type="ARBA" id="ARBA00004569"/>
    </source>
</evidence>
<evidence type="ECO:0000259" key="15">
    <source>
        <dbReference type="SMART" id="SM01264"/>
    </source>
</evidence>
<protein>
    <recommendedName>
        <fullName evidence="6">Presequence protease, mitochondrial</fullName>
    </recommendedName>
    <alternativeName>
        <fullName evidence="13">Pitrilysin metalloproteinase</fullName>
    </alternativeName>
</protein>
<dbReference type="InterPro" id="IPR007863">
    <property type="entry name" value="Peptidase_M16_C"/>
</dbReference>
<name>A1CHA5_ASPCL</name>
<dbReference type="HOGENOM" id="CLU_009165_0_0_1"/>
<dbReference type="InterPro" id="IPR055130">
    <property type="entry name" value="PreP_C"/>
</dbReference>
<dbReference type="GO" id="GO:0051603">
    <property type="term" value="P:proteolysis involved in protein catabolic process"/>
    <property type="evidence" value="ECO:0007669"/>
    <property type="project" value="EnsemblFungi"/>
</dbReference>
<dbReference type="AlphaFoldDB" id="A1CHA5"/>
<keyword evidence="12" id="KW-0496">Mitochondrion</keyword>
<gene>
    <name evidence="16" type="ORF">ACLA_047290</name>
</gene>
<evidence type="ECO:0000313" key="16">
    <source>
        <dbReference type="EMBL" id="EAW10260.1"/>
    </source>
</evidence>
<evidence type="ECO:0000256" key="8">
    <source>
        <dbReference type="ARBA" id="ARBA00022723"/>
    </source>
</evidence>
<comment type="subunit">
    <text evidence="5">Monomer and homodimer; homodimerization is induced by binding of the substrate.</text>
</comment>
<evidence type="ECO:0000256" key="2">
    <source>
        <dbReference type="ARBA" id="ARBA00004305"/>
    </source>
</evidence>
<keyword evidence="17" id="KW-1185">Reference proteome</keyword>
<evidence type="ECO:0000256" key="12">
    <source>
        <dbReference type="ARBA" id="ARBA00023128"/>
    </source>
</evidence>
<dbReference type="OMA" id="NYLYYIR"/>
<dbReference type="Gene3D" id="3.30.830.10">
    <property type="entry name" value="Metalloenzyme, LuxS/M16 peptidase-like"/>
    <property type="match status" value="4"/>
</dbReference>
<dbReference type="PANTHER" id="PTHR43016">
    <property type="entry name" value="PRESEQUENCE PROTEASE"/>
    <property type="match status" value="1"/>
</dbReference>
<accession>A1CHA5</accession>
<dbReference type="OrthoDB" id="10250783at2759"/>
<comment type="function">
    <text evidence="14">Degrades mitochondrial transit peptides after their cleavage in the intermembrane space or in the matrix, and presequence peptides; clearance of these peptides is required to keep the presequence processing machinery running. Preferentially cleaves the N-terminal side of paired basic amino acid residues. Also degrades other unstructured peptides. May function as an ATP-dependent peptidase as opposed to a metalloendopeptidase.</text>
</comment>
<evidence type="ECO:0000256" key="6">
    <source>
        <dbReference type="ARBA" id="ARBA00020167"/>
    </source>
</evidence>
<evidence type="ECO:0000256" key="14">
    <source>
        <dbReference type="ARBA" id="ARBA00045897"/>
    </source>
</evidence>
<evidence type="ECO:0000256" key="13">
    <source>
        <dbReference type="ARBA" id="ARBA00034552"/>
    </source>
</evidence>
<dbReference type="FunFam" id="3.30.830.10:FF:000009">
    <property type="entry name" value="Presequence protease, mitochondrial"/>
    <property type="match status" value="1"/>
</dbReference>
<dbReference type="GO" id="GO:0004176">
    <property type="term" value="F:ATP-dependent peptidase activity"/>
    <property type="evidence" value="ECO:0007669"/>
    <property type="project" value="EnsemblFungi"/>
</dbReference>
<dbReference type="InterPro" id="IPR013578">
    <property type="entry name" value="Peptidase_M16C_assoc"/>
</dbReference>
<proteinExistence type="inferred from homology"/>
<dbReference type="EMBL" id="DS027054">
    <property type="protein sequence ID" value="EAW10260.1"/>
    <property type="molecule type" value="Genomic_DNA"/>
</dbReference>
<dbReference type="GO" id="GO:0004222">
    <property type="term" value="F:metalloendopeptidase activity"/>
    <property type="evidence" value="ECO:0007669"/>
    <property type="project" value="EnsemblFungi"/>
</dbReference>
<dbReference type="Pfam" id="PF00675">
    <property type="entry name" value="Peptidase_M16"/>
    <property type="match status" value="1"/>
</dbReference>
<dbReference type="InterPro" id="IPR011249">
    <property type="entry name" value="Metalloenz_LuxS/M16"/>
</dbReference>
<dbReference type="Pfam" id="PF22516">
    <property type="entry name" value="PreP_C"/>
    <property type="match status" value="1"/>
</dbReference>
<organism evidence="16 17">
    <name type="scientific">Aspergillus clavatus (strain ATCC 1007 / CBS 513.65 / DSM 816 / NCTC 3887 / NRRL 1 / QM 1276 / 107)</name>
    <dbReference type="NCBI Taxonomy" id="344612"/>
    <lineage>
        <taxon>Eukaryota</taxon>
        <taxon>Fungi</taxon>
        <taxon>Dikarya</taxon>
        <taxon>Ascomycota</taxon>
        <taxon>Pezizomycotina</taxon>
        <taxon>Eurotiomycetes</taxon>
        <taxon>Eurotiomycetidae</taxon>
        <taxon>Eurotiales</taxon>
        <taxon>Aspergillaceae</taxon>
        <taxon>Aspergillus</taxon>
        <taxon>Aspergillus subgen. Fumigati</taxon>
    </lineage>
</organism>
<dbReference type="RefSeq" id="XP_001271686.1">
    <property type="nucleotide sequence ID" value="XM_001271685.1"/>
</dbReference>
<dbReference type="GO" id="GO:0034982">
    <property type="term" value="P:mitochondrial protein processing"/>
    <property type="evidence" value="ECO:0007669"/>
    <property type="project" value="EnsemblFungi"/>
</dbReference>
<reference evidence="16 17" key="1">
    <citation type="journal article" date="2008" name="PLoS Genet.">
        <title>Genomic islands in the pathogenic filamentous fungus Aspergillus fumigatus.</title>
        <authorList>
            <person name="Fedorova N.D."/>
            <person name="Khaldi N."/>
            <person name="Joardar V.S."/>
            <person name="Maiti R."/>
            <person name="Amedeo P."/>
            <person name="Anderson M.J."/>
            <person name="Crabtree J."/>
            <person name="Silva J.C."/>
            <person name="Badger J.H."/>
            <person name="Albarraq A."/>
            <person name="Angiuoli S."/>
            <person name="Bussey H."/>
            <person name="Bowyer P."/>
            <person name="Cotty P.J."/>
            <person name="Dyer P.S."/>
            <person name="Egan A."/>
            <person name="Galens K."/>
            <person name="Fraser-Liggett C.M."/>
            <person name="Haas B.J."/>
            <person name="Inman J.M."/>
            <person name="Kent R."/>
            <person name="Lemieux S."/>
            <person name="Malavazi I."/>
            <person name="Orvis J."/>
            <person name="Roemer T."/>
            <person name="Ronning C.M."/>
            <person name="Sundaram J.P."/>
            <person name="Sutton G."/>
            <person name="Turner G."/>
            <person name="Venter J.C."/>
            <person name="White O.R."/>
            <person name="Whitty B.R."/>
            <person name="Youngman P."/>
            <person name="Wolfe K.H."/>
            <person name="Goldman G.H."/>
            <person name="Wortman J.R."/>
            <person name="Jiang B."/>
            <person name="Denning D.W."/>
            <person name="Nierman W.C."/>
        </authorList>
    </citation>
    <scope>NUCLEOTIDE SEQUENCE [LARGE SCALE GENOMIC DNA]</scope>
    <source>
        <strain evidence="17">ATCC 1007 / CBS 513.65 / DSM 816 / NCTC 3887 / NRRL 1</strain>
    </source>
</reference>
<evidence type="ECO:0000256" key="4">
    <source>
        <dbReference type="ARBA" id="ARBA00007575"/>
    </source>
</evidence>
<evidence type="ECO:0000256" key="1">
    <source>
        <dbReference type="ARBA" id="ARBA00001947"/>
    </source>
</evidence>